<evidence type="ECO:0000313" key="1">
    <source>
        <dbReference type="EMBL" id="OFV65509.1"/>
    </source>
</evidence>
<reference evidence="1" key="1">
    <citation type="submission" date="2016-05" db="EMBL/GenBank/DDBJ databases">
        <title>Microbial consortia oxidize butane by reversing methanogenesis.</title>
        <authorList>
            <person name="Laso-Perez R."/>
            <person name="Richter M."/>
            <person name="Wegener G."/>
            <person name="Musat F."/>
        </authorList>
    </citation>
    <scope>NUCLEOTIDE SEQUENCE [LARGE SCALE GENOMIC DNA]</scope>
    <source>
        <strain evidence="1">BOX1</strain>
    </source>
</reference>
<sequence>MTEDEIKEVQALEKELGVILVAYNRYADLDPEALKKVQELEEKLGVTLLAFQ</sequence>
<dbReference type="AlphaFoldDB" id="A0A1F2P2P3"/>
<organism evidence="1 2">
    <name type="scientific">Candidatus Syntropharchaeum butanivorans</name>
    <dbReference type="NCBI Taxonomy" id="1839936"/>
    <lineage>
        <taxon>Archaea</taxon>
        <taxon>Methanobacteriati</taxon>
        <taxon>Methanobacteriota</taxon>
        <taxon>Stenosarchaea group</taxon>
        <taxon>Methanomicrobia</taxon>
        <taxon>Methanosarcinales</taxon>
        <taxon>ANME-2 cluster</taxon>
        <taxon>Candidatus Syntropharchaeum</taxon>
    </lineage>
</organism>
<comment type="caution">
    <text evidence="1">The sequence shown here is derived from an EMBL/GenBank/DDBJ whole genome shotgun (WGS) entry which is preliminary data.</text>
</comment>
<evidence type="ECO:0000313" key="2">
    <source>
        <dbReference type="Proteomes" id="UP000185779"/>
    </source>
</evidence>
<accession>A0A1F2P2P3</accession>
<gene>
    <name evidence="1" type="ORF">SBU_001539</name>
</gene>
<protein>
    <submittedName>
        <fullName evidence="1">Uncharacterized protein</fullName>
    </submittedName>
</protein>
<keyword evidence="2" id="KW-1185">Reference proteome</keyword>
<dbReference type="EMBL" id="LYOR01000011">
    <property type="protein sequence ID" value="OFV65509.1"/>
    <property type="molecule type" value="Genomic_DNA"/>
</dbReference>
<dbReference type="Proteomes" id="UP000185779">
    <property type="component" value="Unassembled WGS sequence"/>
</dbReference>
<proteinExistence type="predicted"/>
<name>A0A1F2P2P3_9EURY</name>